<dbReference type="InterPro" id="IPR000182">
    <property type="entry name" value="GNAT_dom"/>
</dbReference>
<dbReference type="PROSITE" id="PS51186">
    <property type="entry name" value="GNAT"/>
    <property type="match status" value="1"/>
</dbReference>
<accession>A0A7G8PJH8</accession>
<evidence type="ECO:0000259" key="2">
    <source>
        <dbReference type="PROSITE" id="PS51186"/>
    </source>
</evidence>
<dbReference type="SUPFAM" id="SSF55729">
    <property type="entry name" value="Acyl-CoA N-acyltransferases (Nat)"/>
    <property type="match status" value="1"/>
</dbReference>
<dbReference type="EMBL" id="CP059894">
    <property type="protein sequence ID" value="QNJ94494.1"/>
    <property type="molecule type" value="Genomic_DNA"/>
</dbReference>
<sequence>MGAQVHLDAGVHRRGVRHPPYPAGARCTPGDREGRRFGADPQAGAGGSVEDPVQDDGVTDDAAVCSAKPDFLDTADVLQRWSAVDGHGVSALDHLDRSSGARRPGGIPEAEEPNGYLAVIGSDPSVRGKGLGHVLMQSRLDRVDAEHAPAYLESSNPDNIAYYQRFGFEVTGEIRLPGGPALWPMWRAAR</sequence>
<gene>
    <name evidence="3" type="ORF">HZU40_09635</name>
</gene>
<dbReference type="Proteomes" id="UP000515498">
    <property type="component" value="Chromosome"/>
</dbReference>
<feature type="region of interest" description="Disordered" evidence="1">
    <location>
        <begin position="95"/>
        <end position="114"/>
    </location>
</feature>
<evidence type="ECO:0000256" key="1">
    <source>
        <dbReference type="SAM" id="MobiDB-lite"/>
    </source>
</evidence>
<dbReference type="InterPro" id="IPR016181">
    <property type="entry name" value="Acyl_CoA_acyltransferase"/>
</dbReference>
<dbReference type="AlphaFoldDB" id="A0A7G8PJH8"/>
<dbReference type="GO" id="GO:0016747">
    <property type="term" value="F:acyltransferase activity, transferring groups other than amino-acyl groups"/>
    <property type="evidence" value="ECO:0007669"/>
    <property type="project" value="InterPro"/>
</dbReference>
<proteinExistence type="predicted"/>
<dbReference type="PANTHER" id="PTHR42791">
    <property type="entry name" value="GNAT FAMILY ACETYLTRANSFERASE"/>
    <property type="match status" value="1"/>
</dbReference>
<reference evidence="3 4" key="1">
    <citation type="submission" date="2020-07" db="EMBL/GenBank/DDBJ databases">
        <title>Draft genome sequence of four isobutane-metabolizing strains capable of cometabolically degrading diverse ether contaminants.</title>
        <authorList>
            <person name="Chen W."/>
            <person name="Faulkner N."/>
            <person name="Smith C."/>
            <person name="Hyman M."/>
        </authorList>
    </citation>
    <scope>NUCLEOTIDE SEQUENCE [LARGE SCALE GENOMIC DNA]</scope>
    <source>
        <strain evidence="3 4">2A</strain>
    </source>
</reference>
<feature type="compositionally biased region" description="Basic and acidic residues" evidence="1">
    <location>
        <begin position="29"/>
        <end position="38"/>
    </location>
</feature>
<evidence type="ECO:0000313" key="4">
    <source>
        <dbReference type="Proteomes" id="UP000515498"/>
    </source>
</evidence>
<feature type="region of interest" description="Disordered" evidence="1">
    <location>
        <begin position="1"/>
        <end position="57"/>
    </location>
</feature>
<dbReference type="InterPro" id="IPR052523">
    <property type="entry name" value="Trichothecene_AcTrans"/>
</dbReference>
<keyword evidence="3" id="KW-0808">Transferase</keyword>
<dbReference type="KEGG" id="mflu:HZU40_09635"/>
<protein>
    <submittedName>
        <fullName evidence="3">GNAT family N-acetyltransferase</fullName>
    </submittedName>
</protein>
<dbReference type="PANTHER" id="PTHR42791:SF1">
    <property type="entry name" value="N-ACETYLTRANSFERASE DOMAIN-CONTAINING PROTEIN"/>
    <property type="match status" value="1"/>
</dbReference>
<name>A0A7G8PJH8_9MYCO</name>
<feature type="domain" description="N-acetyltransferase" evidence="2">
    <location>
        <begin position="51"/>
        <end position="190"/>
    </location>
</feature>
<evidence type="ECO:0000313" key="3">
    <source>
        <dbReference type="EMBL" id="QNJ94494.1"/>
    </source>
</evidence>
<dbReference type="Pfam" id="PF00583">
    <property type="entry name" value="Acetyltransf_1"/>
    <property type="match status" value="1"/>
</dbReference>
<organism evidence="3 4">
    <name type="scientific">Mycolicibacterium fluoranthenivorans</name>
    <dbReference type="NCBI Taxonomy" id="258505"/>
    <lineage>
        <taxon>Bacteria</taxon>
        <taxon>Bacillati</taxon>
        <taxon>Actinomycetota</taxon>
        <taxon>Actinomycetes</taxon>
        <taxon>Mycobacteriales</taxon>
        <taxon>Mycobacteriaceae</taxon>
        <taxon>Mycolicibacterium</taxon>
    </lineage>
</organism>
<dbReference type="Gene3D" id="3.40.630.30">
    <property type="match status" value="1"/>
</dbReference>